<organism evidence="2 3">
    <name type="scientific">Coniochaeta ligniaria NRRL 30616</name>
    <dbReference type="NCBI Taxonomy" id="1408157"/>
    <lineage>
        <taxon>Eukaryota</taxon>
        <taxon>Fungi</taxon>
        <taxon>Dikarya</taxon>
        <taxon>Ascomycota</taxon>
        <taxon>Pezizomycotina</taxon>
        <taxon>Sordariomycetes</taxon>
        <taxon>Sordariomycetidae</taxon>
        <taxon>Coniochaetales</taxon>
        <taxon>Coniochaetaceae</taxon>
        <taxon>Coniochaeta</taxon>
    </lineage>
</organism>
<accession>A0A1J7J0Z5</accession>
<dbReference type="InParanoid" id="A0A1J7J0Z5"/>
<keyword evidence="3" id="KW-1185">Reference proteome</keyword>
<evidence type="ECO:0000259" key="1">
    <source>
        <dbReference type="PROSITE" id="PS50011"/>
    </source>
</evidence>
<dbReference type="Proteomes" id="UP000182658">
    <property type="component" value="Unassembled WGS sequence"/>
</dbReference>
<dbReference type="STRING" id="1408157.A0A1J7J0Z5"/>
<dbReference type="SUPFAM" id="SSF56112">
    <property type="entry name" value="Protein kinase-like (PK-like)"/>
    <property type="match status" value="1"/>
</dbReference>
<sequence length="304" mass="33517">MLDAPAASSAGASLSEPEALPRVAVDVPGESTAVVQEVPHSLVTSWKSFASISESFKHDENGQLVFSHTTYIVLDKDDGTVYYGSLEIPKLQISLEQAINSLKKIPADEIYPLLPPELSSLALAATGPNQYIKRPKFLSYSWSAGMQMIATRFLEEARTLNLVRRHPHPNVVSLEGYVVSHNRIIGLALKNYPITLAQRRQSEDSKPLDKASCYRSIERGVQHLHSLGIAHNDINPSNIMLDDEDCPVIVDLGSCKAFGEVLTEAGTPRWNDGFDTVSTRNNDKIGLRKLREWLGIPEDMLESA</sequence>
<dbReference type="GO" id="GO:0007165">
    <property type="term" value="P:signal transduction"/>
    <property type="evidence" value="ECO:0007669"/>
    <property type="project" value="TreeGrafter"/>
</dbReference>
<proteinExistence type="predicted"/>
<dbReference type="Gene3D" id="1.10.510.10">
    <property type="entry name" value="Transferase(Phosphotransferase) domain 1"/>
    <property type="match status" value="1"/>
</dbReference>
<dbReference type="GO" id="GO:0004672">
    <property type="term" value="F:protein kinase activity"/>
    <property type="evidence" value="ECO:0007669"/>
    <property type="project" value="InterPro"/>
</dbReference>
<dbReference type="GO" id="GO:0005524">
    <property type="term" value="F:ATP binding"/>
    <property type="evidence" value="ECO:0007669"/>
    <property type="project" value="InterPro"/>
</dbReference>
<dbReference type="PANTHER" id="PTHR23257">
    <property type="entry name" value="SERINE-THREONINE PROTEIN KINASE"/>
    <property type="match status" value="1"/>
</dbReference>
<dbReference type="OrthoDB" id="4062651at2759"/>
<evidence type="ECO:0000313" key="3">
    <source>
        <dbReference type="Proteomes" id="UP000182658"/>
    </source>
</evidence>
<evidence type="ECO:0000313" key="2">
    <source>
        <dbReference type="EMBL" id="OIW22828.1"/>
    </source>
</evidence>
<dbReference type="Pfam" id="PF00069">
    <property type="entry name" value="Pkinase"/>
    <property type="match status" value="1"/>
</dbReference>
<dbReference type="EMBL" id="KV875110">
    <property type="protein sequence ID" value="OIW22828.1"/>
    <property type="molecule type" value="Genomic_DNA"/>
</dbReference>
<dbReference type="PROSITE" id="PS50011">
    <property type="entry name" value="PROTEIN_KINASE_DOM"/>
    <property type="match status" value="1"/>
</dbReference>
<protein>
    <recommendedName>
        <fullName evidence="1">Protein kinase domain-containing protein</fullName>
    </recommendedName>
</protein>
<reference evidence="2 3" key="1">
    <citation type="submission" date="2016-10" db="EMBL/GenBank/DDBJ databases">
        <title>Draft genome sequence of Coniochaeta ligniaria NRRL30616, a lignocellulolytic fungus for bioabatement of inhibitors in plant biomass hydrolysates.</title>
        <authorList>
            <consortium name="DOE Joint Genome Institute"/>
            <person name="Jimenez D.J."/>
            <person name="Hector R.E."/>
            <person name="Riley R."/>
            <person name="Sun H."/>
            <person name="Grigoriev I.V."/>
            <person name="Van Elsas J.D."/>
            <person name="Nichols N.N."/>
        </authorList>
    </citation>
    <scope>NUCLEOTIDE SEQUENCE [LARGE SCALE GENOMIC DNA]</scope>
    <source>
        <strain evidence="2 3">NRRL 30616</strain>
    </source>
</reference>
<name>A0A1J7J0Z5_9PEZI</name>
<dbReference type="InterPro" id="IPR011009">
    <property type="entry name" value="Kinase-like_dom_sf"/>
</dbReference>
<gene>
    <name evidence="2" type="ORF">CONLIGDRAFT_719671</name>
</gene>
<dbReference type="AlphaFoldDB" id="A0A1J7J0Z5"/>
<dbReference type="InterPro" id="IPR000719">
    <property type="entry name" value="Prot_kinase_dom"/>
</dbReference>
<feature type="domain" description="Protein kinase" evidence="1">
    <location>
        <begin position="72"/>
        <end position="304"/>
    </location>
</feature>
<dbReference type="GO" id="GO:0005737">
    <property type="term" value="C:cytoplasm"/>
    <property type="evidence" value="ECO:0007669"/>
    <property type="project" value="TreeGrafter"/>
</dbReference>
<dbReference type="InterPro" id="IPR050167">
    <property type="entry name" value="Ser_Thr_protein_kinase"/>
</dbReference>